<gene>
    <name evidence="2" type="ORF">PPRIM_AZ9-3.1.T0710057</name>
</gene>
<keyword evidence="1" id="KW-0175">Coiled coil</keyword>
<organism evidence="2 3">
    <name type="scientific">Paramecium primaurelia</name>
    <dbReference type="NCBI Taxonomy" id="5886"/>
    <lineage>
        <taxon>Eukaryota</taxon>
        <taxon>Sar</taxon>
        <taxon>Alveolata</taxon>
        <taxon>Ciliophora</taxon>
        <taxon>Intramacronucleata</taxon>
        <taxon>Oligohymenophorea</taxon>
        <taxon>Peniculida</taxon>
        <taxon>Parameciidae</taxon>
        <taxon>Paramecium</taxon>
    </lineage>
</organism>
<sequence length="329" mass="39287">MFNLYSQRGSIIEKDRIKSQGNTLNVPRTDSLLTDQKHKGCLQRINILIQELDRMSEAQKMANLEIQHLQKEIEKLQRSGNQLNQLSTLDEQGKEEELRLEKQKFHQYKQLKEQQIIELENDLIKTHKELKEEKLIRLDLNHRFEIKCQEIERLKQEIDKLQTQSNSINDGGILNQLHGDLIQFKNENKELKKINIKQQSQIDKLLEGQNINQQINQQYCETQQITQQSLEEALFPSNKINPIKKMNRALTIQPIEPYYNKSLYQSNRLSINYPQQQQFKIENNEQEQENDNSYEHQYHSNTKRKEYSNNNCKVFEDTQRTISKQYNQF</sequence>
<dbReference type="OMA" id="YEHQYHS"/>
<accession>A0A8S1MU93</accession>
<evidence type="ECO:0000256" key="1">
    <source>
        <dbReference type="SAM" id="Coils"/>
    </source>
</evidence>
<dbReference type="EMBL" id="CAJJDM010000074">
    <property type="protein sequence ID" value="CAD8083908.1"/>
    <property type="molecule type" value="Genomic_DNA"/>
</dbReference>
<dbReference type="Proteomes" id="UP000688137">
    <property type="component" value="Unassembled WGS sequence"/>
</dbReference>
<feature type="coiled-coil region" evidence="1">
    <location>
        <begin position="52"/>
        <end position="194"/>
    </location>
</feature>
<dbReference type="AlphaFoldDB" id="A0A8S1MU93"/>
<reference evidence="2" key="1">
    <citation type="submission" date="2021-01" db="EMBL/GenBank/DDBJ databases">
        <authorList>
            <consortium name="Genoscope - CEA"/>
            <person name="William W."/>
        </authorList>
    </citation>
    <scope>NUCLEOTIDE SEQUENCE</scope>
</reference>
<evidence type="ECO:0000313" key="3">
    <source>
        <dbReference type="Proteomes" id="UP000688137"/>
    </source>
</evidence>
<proteinExistence type="predicted"/>
<comment type="caution">
    <text evidence="2">The sequence shown here is derived from an EMBL/GenBank/DDBJ whole genome shotgun (WGS) entry which is preliminary data.</text>
</comment>
<evidence type="ECO:0000313" key="2">
    <source>
        <dbReference type="EMBL" id="CAD8083908.1"/>
    </source>
</evidence>
<protein>
    <submittedName>
        <fullName evidence="2">Uncharacterized protein</fullName>
    </submittedName>
</protein>
<name>A0A8S1MU93_PARPR</name>
<keyword evidence="3" id="KW-1185">Reference proteome</keyword>